<gene>
    <name evidence="1" type="ORF">PMAYCL1PPCAC_28959</name>
</gene>
<sequence length="64" mass="7123">IISIDYPPHGTVVVSYYRLIISSPVTVVPPPGAVVVRGERTEGRHVRQQYSIFMAFELAVLVQN</sequence>
<protein>
    <submittedName>
        <fullName evidence="1">Uncharacterized protein</fullName>
    </submittedName>
</protein>
<name>A0AAN5DB77_9BILA</name>
<comment type="caution">
    <text evidence="1">The sequence shown here is derived from an EMBL/GenBank/DDBJ whole genome shotgun (WGS) entry which is preliminary data.</text>
</comment>
<keyword evidence="2" id="KW-1185">Reference proteome</keyword>
<accession>A0AAN5DB77</accession>
<evidence type="ECO:0000313" key="2">
    <source>
        <dbReference type="Proteomes" id="UP001328107"/>
    </source>
</evidence>
<organism evidence="1 2">
    <name type="scientific">Pristionchus mayeri</name>
    <dbReference type="NCBI Taxonomy" id="1317129"/>
    <lineage>
        <taxon>Eukaryota</taxon>
        <taxon>Metazoa</taxon>
        <taxon>Ecdysozoa</taxon>
        <taxon>Nematoda</taxon>
        <taxon>Chromadorea</taxon>
        <taxon>Rhabditida</taxon>
        <taxon>Rhabditina</taxon>
        <taxon>Diplogasteromorpha</taxon>
        <taxon>Diplogasteroidea</taxon>
        <taxon>Neodiplogasteridae</taxon>
        <taxon>Pristionchus</taxon>
    </lineage>
</organism>
<dbReference type="AlphaFoldDB" id="A0AAN5DB77"/>
<proteinExistence type="predicted"/>
<feature type="non-terminal residue" evidence="1">
    <location>
        <position position="1"/>
    </location>
</feature>
<reference evidence="2" key="1">
    <citation type="submission" date="2022-10" db="EMBL/GenBank/DDBJ databases">
        <title>Genome assembly of Pristionchus species.</title>
        <authorList>
            <person name="Yoshida K."/>
            <person name="Sommer R.J."/>
        </authorList>
    </citation>
    <scope>NUCLEOTIDE SEQUENCE [LARGE SCALE GENOMIC DNA]</scope>
    <source>
        <strain evidence="2">RS5460</strain>
    </source>
</reference>
<dbReference type="Proteomes" id="UP001328107">
    <property type="component" value="Unassembled WGS sequence"/>
</dbReference>
<dbReference type="EMBL" id="BTRK01000006">
    <property type="protein sequence ID" value="GMR58764.1"/>
    <property type="molecule type" value="Genomic_DNA"/>
</dbReference>
<evidence type="ECO:0000313" key="1">
    <source>
        <dbReference type="EMBL" id="GMR58764.1"/>
    </source>
</evidence>